<accession>B1YA62</accession>
<dbReference type="Pfam" id="PF03692">
    <property type="entry name" value="CxxCxxCC"/>
    <property type="match status" value="1"/>
</dbReference>
<dbReference type="OrthoDB" id="36424at2157"/>
<name>B1YA62_PYRNV</name>
<dbReference type="InterPro" id="IPR005358">
    <property type="entry name" value="Puta_zinc/iron-chelating_dom"/>
</dbReference>
<gene>
    <name evidence="1" type="ordered locus">Tneu_0078</name>
</gene>
<dbReference type="GeneID" id="6164684"/>
<dbReference type="AlphaFoldDB" id="B1YA62"/>
<dbReference type="Proteomes" id="UP000001694">
    <property type="component" value="Chromosome"/>
</dbReference>
<evidence type="ECO:0000313" key="2">
    <source>
        <dbReference type="Proteomes" id="UP000001694"/>
    </source>
</evidence>
<dbReference type="EMBL" id="CP001014">
    <property type="protein sequence ID" value="ACB39036.1"/>
    <property type="molecule type" value="Genomic_DNA"/>
</dbReference>
<dbReference type="RefSeq" id="WP_012349457.1">
    <property type="nucleotide sequence ID" value="NC_010525.1"/>
</dbReference>
<protein>
    <recommendedName>
        <fullName evidence="3">Fe-S oxidoreductase</fullName>
    </recommendedName>
</protein>
<sequence>MFSCPIGCPSDCCRFDSPEDAPVVLEEEIPVLQREAEKIGVKLNFVPYGEYNGVKLHRWVIEGWCPFYRGKCTIHEKKPLSCRIYPLVLNLKTGEIYLSDRCLWVKINGPKPLDHFPSEKAALKKLVVKLKIHG</sequence>
<proteinExistence type="predicted"/>
<dbReference type="HOGENOM" id="CLU_119366_0_0_2"/>
<reference evidence="1" key="1">
    <citation type="submission" date="2008-03" db="EMBL/GenBank/DDBJ databases">
        <title>Complete sequence of Thermoproteus neutrophilus V24Sta.</title>
        <authorList>
            <consortium name="US DOE Joint Genome Institute"/>
            <person name="Copeland A."/>
            <person name="Lucas S."/>
            <person name="Lapidus A."/>
            <person name="Glavina del Rio T."/>
            <person name="Dalin E."/>
            <person name="Tice H."/>
            <person name="Bruce D."/>
            <person name="Goodwin L."/>
            <person name="Pitluck S."/>
            <person name="Sims D."/>
            <person name="Brettin T."/>
            <person name="Detter J.C."/>
            <person name="Han C."/>
            <person name="Kuske C.R."/>
            <person name="Schmutz J."/>
            <person name="Larimer F."/>
            <person name="Land M."/>
            <person name="Hauser L."/>
            <person name="Kyrpides N."/>
            <person name="Mikhailova N."/>
            <person name="Biddle J.F."/>
            <person name="Zhang Z."/>
            <person name="Fitz-Gibbon S.T."/>
            <person name="Lowe T.M."/>
            <person name="Saltikov C."/>
            <person name="House C.H."/>
            <person name="Richardson P."/>
        </authorList>
    </citation>
    <scope>NUCLEOTIDE SEQUENCE [LARGE SCALE GENOMIC DNA]</scope>
    <source>
        <strain evidence="1">V24Sta</strain>
    </source>
</reference>
<evidence type="ECO:0000313" key="1">
    <source>
        <dbReference type="EMBL" id="ACB39036.1"/>
    </source>
</evidence>
<dbReference type="KEGG" id="tne:Tneu_0078"/>
<keyword evidence="2" id="KW-1185">Reference proteome</keyword>
<organism evidence="1 2">
    <name type="scientific">Pyrobaculum neutrophilum (strain DSM 2338 / JCM 9278 / NBRC 100436 / V24Sta)</name>
    <name type="common">Thermoproteus neutrophilus</name>
    <dbReference type="NCBI Taxonomy" id="444157"/>
    <lineage>
        <taxon>Archaea</taxon>
        <taxon>Thermoproteota</taxon>
        <taxon>Thermoprotei</taxon>
        <taxon>Thermoproteales</taxon>
        <taxon>Thermoproteaceae</taxon>
        <taxon>Pyrobaculum</taxon>
    </lineage>
</organism>
<dbReference type="STRING" id="444157.Tneu_0078"/>
<dbReference type="eggNOG" id="arCOG02584">
    <property type="taxonomic scope" value="Archaea"/>
</dbReference>
<evidence type="ECO:0008006" key="3">
    <source>
        <dbReference type="Google" id="ProtNLM"/>
    </source>
</evidence>